<gene>
    <name evidence="2" type="ORF">DZD52_11820</name>
</gene>
<feature type="region of interest" description="Disordered" evidence="1">
    <location>
        <begin position="144"/>
        <end position="181"/>
    </location>
</feature>
<comment type="caution">
    <text evidence="2">The sequence shown here is derived from an EMBL/GenBank/DDBJ whole genome shotgun (WGS) entry which is preliminary data.</text>
</comment>
<dbReference type="EMBL" id="QUZM01000020">
    <property type="protein sequence ID" value="RFF38707.1"/>
    <property type="molecule type" value="Genomic_DNA"/>
</dbReference>
<dbReference type="Proteomes" id="UP000259570">
    <property type="component" value="Unassembled WGS sequence"/>
</dbReference>
<dbReference type="GeneID" id="97212476"/>
<protein>
    <submittedName>
        <fullName evidence="2">Uncharacterized protein</fullName>
    </submittedName>
</protein>
<organism evidence="2 3">
    <name type="scientific">Xanthomonas nasturtii</name>
    <dbReference type="NCBI Taxonomy" id="1843581"/>
    <lineage>
        <taxon>Bacteria</taxon>
        <taxon>Pseudomonadati</taxon>
        <taxon>Pseudomonadota</taxon>
        <taxon>Gammaproteobacteria</taxon>
        <taxon>Lysobacterales</taxon>
        <taxon>Lysobacteraceae</taxon>
        <taxon>Xanthomonas</taxon>
    </lineage>
</organism>
<sequence length="181" mass="20063">MLAGMHAWPIRASLQQRFQKSTSFLLFFFSSALAHRFKRFDDAAETSTRRHCLPPVRQLKIFYRPAVLPTPLEQKCANLLCGLIAMHASTHTEHGMHRTRCRMIATGNTAENFSPAARQILTNDSRQKSVAPVGGRAVAARSIVAANTPTAATRHHRDRRRPTDGVPIADGTDAGMVSLHR</sequence>
<proteinExistence type="predicted"/>
<evidence type="ECO:0000313" key="2">
    <source>
        <dbReference type="EMBL" id="RFF38707.1"/>
    </source>
</evidence>
<dbReference type="AlphaFoldDB" id="A0A3E1KJ67"/>
<accession>A0A3E1KJ67</accession>
<reference evidence="2 3" key="1">
    <citation type="submission" date="2018-08" db="EMBL/GenBank/DDBJ databases">
        <title>Genome sequencing of X. nasturtii WHRI 8984.</title>
        <authorList>
            <person name="Studholme D.J."/>
            <person name="Mchugh J."/>
            <person name="Vicente J."/>
        </authorList>
    </citation>
    <scope>NUCLEOTIDE SEQUENCE [LARGE SCALE GENOMIC DNA]</scope>
    <source>
        <strain evidence="2 3">WHRI 8984</strain>
    </source>
</reference>
<evidence type="ECO:0000313" key="3">
    <source>
        <dbReference type="Proteomes" id="UP000259570"/>
    </source>
</evidence>
<dbReference type="OrthoDB" id="6009238at2"/>
<dbReference type="RefSeq" id="WP_116905971.1">
    <property type="nucleotide sequence ID" value="NZ_CP142084.2"/>
</dbReference>
<evidence type="ECO:0000256" key="1">
    <source>
        <dbReference type="SAM" id="MobiDB-lite"/>
    </source>
</evidence>
<name>A0A3E1KJ67_9XANT</name>